<dbReference type="EMBL" id="HE611333">
    <property type="protein sequence ID" value="CCE60775.1"/>
    <property type="molecule type" value="Genomic_DNA"/>
</dbReference>
<evidence type="ECO:0000313" key="2">
    <source>
        <dbReference type="Proteomes" id="UP000002867"/>
    </source>
</evidence>
<dbReference type="KEGG" id="vg:12979132"/>
<keyword evidence="2" id="KW-1185">Reference proteome</keyword>
<organism evidence="1 2">
    <name type="scientific">Pseudomonas phage tf</name>
    <dbReference type="NCBI Taxonomy" id="1114179"/>
    <lineage>
        <taxon>Viruses</taxon>
        <taxon>Duplodnaviria</taxon>
        <taxon>Heunggongvirae</taxon>
        <taxon>Uroviricota</taxon>
        <taxon>Caudoviricetes</taxon>
        <taxon>Krylovvirus</taxon>
        <taxon>Krylovvirus tf</taxon>
    </lineage>
</organism>
<sequence length="193" mass="21573">MKGNKHPLQSSGDFGMYYNGTWVFSYVNGQPHAMYVEGTERVAGGDETQLSGVLLIGNTFNADGDAGYSRWACDRIEDFRPISGYCDFGSGVRNKYVTYNVPNRTQKKGLDQRNILVNNRQTNLRGHQMVMLFTQTLGMVSSPADRDFYITGDNLGVVFWKGVEVGRLVNGALVCNETHKTKEIILCRLLQNS</sequence>
<dbReference type="OrthoDB" id="8490at10239"/>
<reference evidence="1 2" key="1">
    <citation type="journal article" date="2012" name="PLoS ONE">
        <title>Genomic Analysis of Pseudomonas putida Phage tf with Localized Single-Strand DNA Interruptions.</title>
        <authorList>
            <person name="Glukhov A.S."/>
            <person name="Krutilina A.I."/>
            <person name="Shlyapnikov M.G."/>
            <person name="Severinov K."/>
            <person name="Lavysh D."/>
            <person name="Kochetkov V.V."/>
            <person name="McGrath J.W."/>
            <person name="de Leeuwe C."/>
            <person name="Shaburova O.V."/>
            <person name="Krylov V.N."/>
            <person name="Akulenko N.V."/>
            <person name="Kulakov L.A."/>
        </authorList>
    </citation>
    <scope>NUCLEOTIDE SEQUENCE [LARGE SCALE GENOMIC DNA]</scope>
</reference>
<accession>I2FLP1</accession>
<protein>
    <submittedName>
        <fullName evidence="1">Uncharacterized protein</fullName>
    </submittedName>
</protein>
<dbReference type="Proteomes" id="UP000002867">
    <property type="component" value="Segment"/>
</dbReference>
<dbReference type="GeneID" id="12979132"/>
<name>I2FLP1_9CAUD</name>
<proteinExistence type="predicted"/>
<gene>
    <name evidence="1" type="ORF">tf_20</name>
</gene>
<evidence type="ECO:0000313" key="1">
    <source>
        <dbReference type="EMBL" id="CCE60775.1"/>
    </source>
</evidence>
<dbReference type="RefSeq" id="YP_006382480.1">
    <property type="nucleotide sequence ID" value="NC_017971.2"/>
</dbReference>